<organism evidence="1 2">
    <name type="scientific">Paenibacillus solani</name>
    <dbReference type="NCBI Taxonomy" id="1705565"/>
    <lineage>
        <taxon>Bacteria</taxon>
        <taxon>Bacillati</taxon>
        <taxon>Bacillota</taxon>
        <taxon>Bacilli</taxon>
        <taxon>Bacillales</taxon>
        <taxon>Paenibacillaceae</taxon>
        <taxon>Paenibacillus</taxon>
    </lineage>
</organism>
<evidence type="ECO:0000313" key="1">
    <source>
        <dbReference type="EMBL" id="KOR87777.1"/>
    </source>
</evidence>
<gene>
    <name evidence="1" type="ORF">AM231_00540</name>
</gene>
<dbReference type="AlphaFoldDB" id="A0A0M1P051"/>
<dbReference type="RefSeq" id="WP_054400835.1">
    <property type="nucleotide sequence ID" value="NZ_LIUT01000001.1"/>
</dbReference>
<accession>A0A0M1P051</accession>
<evidence type="ECO:0000313" key="2">
    <source>
        <dbReference type="Proteomes" id="UP000036932"/>
    </source>
</evidence>
<comment type="caution">
    <text evidence="1">The sequence shown here is derived from an EMBL/GenBank/DDBJ whole genome shotgun (WGS) entry which is preliminary data.</text>
</comment>
<sequence>MKVFRRSTIFAIVFSVLFIVTLKVPCDYYTYKSNVTKKIQTSLEKYIQVACNKTVEVSKLSYPSRYFMLDTVKWRAE</sequence>
<reference evidence="2" key="1">
    <citation type="submission" date="2015-08" db="EMBL/GenBank/DDBJ databases">
        <title>Genome sequencing project for genomic taxonomy and phylogenomics of Bacillus-like bacteria.</title>
        <authorList>
            <person name="Liu B."/>
            <person name="Wang J."/>
            <person name="Zhu Y."/>
            <person name="Liu G."/>
            <person name="Chen Q."/>
            <person name="Chen Z."/>
            <person name="Lan J."/>
            <person name="Che J."/>
            <person name="Ge C."/>
            <person name="Shi H."/>
            <person name="Pan Z."/>
            <person name="Liu X."/>
        </authorList>
    </citation>
    <scope>NUCLEOTIDE SEQUENCE [LARGE SCALE GENOMIC DNA]</scope>
    <source>
        <strain evidence="2">FJAT-22460</strain>
    </source>
</reference>
<dbReference type="PATRIC" id="fig|1705565.3.peg.1930"/>
<name>A0A0M1P051_9BACL</name>
<dbReference type="EMBL" id="LIUT01000001">
    <property type="protein sequence ID" value="KOR87777.1"/>
    <property type="molecule type" value="Genomic_DNA"/>
</dbReference>
<protein>
    <submittedName>
        <fullName evidence="1">Uncharacterized protein</fullName>
    </submittedName>
</protein>
<proteinExistence type="predicted"/>
<dbReference type="Proteomes" id="UP000036932">
    <property type="component" value="Unassembled WGS sequence"/>
</dbReference>
<keyword evidence="2" id="KW-1185">Reference proteome</keyword>